<comment type="caution">
    <text evidence="2">The sequence shown here is derived from an EMBL/GenBank/DDBJ whole genome shotgun (WGS) entry which is preliminary data.</text>
</comment>
<keyword evidence="1" id="KW-1133">Transmembrane helix</keyword>
<dbReference type="Proteomes" id="UP000294194">
    <property type="component" value="Unassembled WGS sequence"/>
</dbReference>
<evidence type="ECO:0000313" key="2">
    <source>
        <dbReference type="EMBL" id="TBN58083.1"/>
    </source>
</evidence>
<evidence type="ECO:0000313" key="3">
    <source>
        <dbReference type="Proteomes" id="UP000294194"/>
    </source>
</evidence>
<keyword evidence="3" id="KW-1185">Reference proteome</keyword>
<accession>A0A4Q9GZ27</accession>
<sequence length="123" mass="13229">MTEPDYYGAEPKQPPRTWDFLLTSALIVFMLVLVVVFAVSSLGFGFLNQECASAATACSPDRVALGQQICTYAPGAIALVAIVWSLIRVFRRRIAFWLAGLGAILMVCAFLGGKLLMDSGLPA</sequence>
<dbReference type="RefSeq" id="WP_130982192.1">
    <property type="nucleotide sequence ID" value="NZ_SISG01000001.1"/>
</dbReference>
<protein>
    <submittedName>
        <fullName evidence="2">Uncharacterized protein</fullName>
    </submittedName>
</protein>
<dbReference type="AlphaFoldDB" id="A0A4Q9GZ27"/>
<dbReference type="Pfam" id="PF19779">
    <property type="entry name" value="DUF6264"/>
    <property type="match status" value="1"/>
</dbReference>
<evidence type="ECO:0000256" key="1">
    <source>
        <dbReference type="SAM" id="Phobius"/>
    </source>
</evidence>
<dbReference type="EMBL" id="SISG01000001">
    <property type="protein sequence ID" value="TBN58083.1"/>
    <property type="molecule type" value="Genomic_DNA"/>
</dbReference>
<dbReference type="InterPro" id="IPR046231">
    <property type="entry name" value="DUF6264"/>
</dbReference>
<keyword evidence="1" id="KW-0472">Membrane</keyword>
<reference evidence="3" key="1">
    <citation type="submission" date="2019-02" db="EMBL/GenBank/DDBJ databases">
        <title>Glaciihabitans arcticus sp. nov., a psychrotolerant bacterium isolated from polar soil.</title>
        <authorList>
            <person name="Dahal R.H."/>
        </authorList>
    </citation>
    <scope>NUCLEOTIDE SEQUENCE [LARGE SCALE GENOMIC DNA]</scope>
    <source>
        <strain evidence="3">RP-3-7</strain>
    </source>
</reference>
<keyword evidence="1" id="KW-0812">Transmembrane</keyword>
<proteinExistence type="predicted"/>
<gene>
    <name evidence="2" type="ORF">EYE40_12140</name>
</gene>
<feature type="transmembrane region" description="Helical" evidence="1">
    <location>
        <begin position="94"/>
        <end position="117"/>
    </location>
</feature>
<feature type="transmembrane region" description="Helical" evidence="1">
    <location>
        <begin position="64"/>
        <end position="87"/>
    </location>
</feature>
<feature type="transmembrane region" description="Helical" evidence="1">
    <location>
        <begin position="20"/>
        <end position="44"/>
    </location>
</feature>
<organism evidence="2 3">
    <name type="scientific">Glaciihabitans arcticus</name>
    <dbReference type="NCBI Taxonomy" id="2668039"/>
    <lineage>
        <taxon>Bacteria</taxon>
        <taxon>Bacillati</taxon>
        <taxon>Actinomycetota</taxon>
        <taxon>Actinomycetes</taxon>
        <taxon>Micrococcales</taxon>
        <taxon>Microbacteriaceae</taxon>
        <taxon>Glaciihabitans</taxon>
    </lineage>
</organism>
<name>A0A4Q9GZ27_9MICO</name>